<dbReference type="Gene3D" id="2.60.120.10">
    <property type="entry name" value="Jelly Rolls"/>
    <property type="match status" value="1"/>
</dbReference>
<proteinExistence type="predicted"/>
<name>A0A7D5R597_9ARCH</name>
<dbReference type="KEGG" id="nue:C5F50_00775"/>
<dbReference type="EMBL" id="CP026995">
    <property type="protein sequence ID" value="QLH05778.1"/>
    <property type="molecule type" value="Genomic_DNA"/>
</dbReference>
<evidence type="ECO:0000313" key="2">
    <source>
        <dbReference type="Proteomes" id="UP000509478"/>
    </source>
</evidence>
<dbReference type="Proteomes" id="UP000509478">
    <property type="component" value="Chromosome"/>
</dbReference>
<dbReference type="InterPro" id="IPR011051">
    <property type="entry name" value="RmlC_Cupin_sf"/>
</dbReference>
<organism evidence="1 2">
    <name type="scientific">Nitrosopumilus ureiphilus</name>
    <dbReference type="NCBI Taxonomy" id="1470067"/>
    <lineage>
        <taxon>Archaea</taxon>
        <taxon>Nitrososphaerota</taxon>
        <taxon>Nitrososphaeria</taxon>
        <taxon>Nitrosopumilales</taxon>
        <taxon>Nitrosopumilaceae</taxon>
        <taxon>Nitrosopumilus</taxon>
    </lineage>
</organism>
<dbReference type="SUPFAM" id="SSF51182">
    <property type="entry name" value="RmlC-like cupins"/>
    <property type="match status" value="1"/>
</dbReference>
<accession>A0A7D5R597</accession>
<sequence length="120" mass="14163">MNLEFEKQIEDKRGRILFLKFGRKNINLIEIKKSFARGGHFHQTETSHFLISGKIEYYTENIKTGLEKVSIISSPNIINVQPNIAHLLIAKEDSLFFEVFENYEDTVFHKYRKIVEDLMK</sequence>
<evidence type="ECO:0008006" key="3">
    <source>
        <dbReference type="Google" id="ProtNLM"/>
    </source>
</evidence>
<reference evidence="1 2" key="1">
    <citation type="submission" date="2018-02" db="EMBL/GenBank/DDBJ databases">
        <title>Complete genome of Nitrosopumilus ureaphilus PS0.</title>
        <authorList>
            <person name="Qin W."/>
            <person name="Zheng Y."/>
            <person name="Stahl D.A."/>
        </authorList>
    </citation>
    <scope>NUCLEOTIDE SEQUENCE [LARGE SCALE GENOMIC DNA]</scope>
    <source>
        <strain evidence="1 2">PS0</strain>
    </source>
</reference>
<dbReference type="AlphaFoldDB" id="A0A7D5R597"/>
<evidence type="ECO:0000313" key="1">
    <source>
        <dbReference type="EMBL" id="QLH05778.1"/>
    </source>
</evidence>
<keyword evidence="2" id="KW-1185">Reference proteome</keyword>
<dbReference type="InterPro" id="IPR014710">
    <property type="entry name" value="RmlC-like_jellyroll"/>
</dbReference>
<dbReference type="GeneID" id="56066549"/>
<dbReference type="OrthoDB" id="11450at2157"/>
<protein>
    <recommendedName>
        <fullName evidence="3">Sugar 3,4-ketoisomerase QdtA cupin domain-containing protein</fullName>
    </recommendedName>
</protein>
<dbReference type="RefSeq" id="WP_179371843.1">
    <property type="nucleotide sequence ID" value="NZ_CP026995.1"/>
</dbReference>
<gene>
    <name evidence="1" type="ORF">C5F50_00775</name>
</gene>